<evidence type="ECO:0000313" key="8">
    <source>
        <dbReference type="EMBL" id="PWN32696.1"/>
    </source>
</evidence>
<reference evidence="8 9" key="1">
    <citation type="journal article" date="2018" name="Mol. Biol. Evol.">
        <title>Broad Genomic Sampling Reveals a Smut Pathogenic Ancestry of the Fungal Clade Ustilaginomycotina.</title>
        <authorList>
            <person name="Kijpornyongpan T."/>
            <person name="Mondo S.J."/>
            <person name="Barry K."/>
            <person name="Sandor L."/>
            <person name="Lee J."/>
            <person name="Lipzen A."/>
            <person name="Pangilinan J."/>
            <person name="LaButti K."/>
            <person name="Hainaut M."/>
            <person name="Henrissat B."/>
            <person name="Grigoriev I.V."/>
            <person name="Spatafora J.W."/>
            <person name="Aime M.C."/>
        </authorList>
    </citation>
    <scope>NUCLEOTIDE SEQUENCE [LARGE SCALE GENOMIC DNA]</scope>
    <source>
        <strain evidence="8 9">MCA 3882</strain>
    </source>
</reference>
<dbReference type="PANTHER" id="PTHR10961">
    <property type="entry name" value="PEROXISOMAL SARCOSINE OXIDASE"/>
    <property type="match status" value="1"/>
</dbReference>
<dbReference type="PANTHER" id="PTHR10961:SF46">
    <property type="entry name" value="PEROXISOMAL SARCOSINE OXIDASE"/>
    <property type="match status" value="1"/>
</dbReference>
<comment type="cofactor">
    <cofactor evidence="1">
        <name>FAD</name>
        <dbReference type="ChEBI" id="CHEBI:57692"/>
    </cofactor>
</comment>
<evidence type="ECO:0000256" key="6">
    <source>
        <dbReference type="SAM" id="MobiDB-lite"/>
    </source>
</evidence>
<name>A0A316V5A5_9BASI</name>
<dbReference type="FunCoup" id="A0A316V5A5">
    <property type="interactions" value="124"/>
</dbReference>
<evidence type="ECO:0000256" key="4">
    <source>
        <dbReference type="ARBA" id="ARBA00022827"/>
    </source>
</evidence>
<organism evidence="8 9">
    <name type="scientific">Meira miltonrushii</name>
    <dbReference type="NCBI Taxonomy" id="1280837"/>
    <lineage>
        <taxon>Eukaryota</taxon>
        <taxon>Fungi</taxon>
        <taxon>Dikarya</taxon>
        <taxon>Basidiomycota</taxon>
        <taxon>Ustilaginomycotina</taxon>
        <taxon>Exobasidiomycetes</taxon>
        <taxon>Exobasidiales</taxon>
        <taxon>Brachybasidiaceae</taxon>
        <taxon>Meira</taxon>
    </lineage>
</organism>
<gene>
    <name evidence="8" type="ORF">FA14DRAFT_76914</name>
</gene>
<feature type="domain" description="FAD dependent oxidoreductase" evidence="7">
    <location>
        <begin position="12"/>
        <end position="442"/>
    </location>
</feature>
<evidence type="ECO:0000256" key="1">
    <source>
        <dbReference type="ARBA" id="ARBA00001974"/>
    </source>
</evidence>
<accession>A0A316V5A5</accession>
<feature type="compositionally biased region" description="Basic and acidic residues" evidence="6">
    <location>
        <begin position="473"/>
        <end position="484"/>
    </location>
</feature>
<dbReference type="Gene3D" id="3.30.9.10">
    <property type="entry name" value="D-Amino Acid Oxidase, subunit A, domain 2"/>
    <property type="match status" value="1"/>
</dbReference>
<dbReference type="AlphaFoldDB" id="A0A316V5A5"/>
<evidence type="ECO:0000259" key="7">
    <source>
        <dbReference type="Pfam" id="PF01266"/>
    </source>
</evidence>
<dbReference type="InterPro" id="IPR045170">
    <property type="entry name" value="MTOX"/>
</dbReference>
<evidence type="ECO:0000256" key="5">
    <source>
        <dbReference type="ARBA" id="ARBA00023002"/>
    </source>
</evidence>
<comment type="similarity">
    <text evidence="2">Belongs to the MSOX/MTOX family.</text>
</comment>
<proteinExistence type="inferred from homology"/>
<dbReference type="RefSeq" id="XP_025352998.1">
    <property type="nucleotide sequence ID" value="XM_025502853.1"/>
</dbReference>
<dbReference type="OrthoDB" id="2219495at2759"/>
<dbReference type="GeneID" id="37024634"/>
<dbReference type="EMBL" id="KZ819605">
    <property type="protein sequence ID" value="PWN32696.1"/>
    <property type="molecule type" value="Genomic_DNA"/>
</dbReference>
<dbReference type="InterPro" id="IPR006076">
    <property type="entry name" value="FAD-dep_OxRdtase"/>
</dbReference>
<keyword evidence="3" id="KW-0285">Flavoprotein</keyword>
<dbReference type="GO" id="GO:0050031">
    <property type="term" value="F:L-pipecolate oxidase activity"/>
    <property type="evidence" value="ECO:0007669"/>
    <property type="project" value="TreeGrafter"/>
</dbReference>
<evidence type="ECO:0000313" key="9">
    <source>
        <dbReference type="Proteomes" id="UP000245771"/>
    </source>
</evidence>
<dbReference type="Gene3D" id="3.50.50.60">
    <property type="entry name" value="FAD/NAD(P)-binding domain"/>
    <property type="match status" value="1"/>
</dbReference>
<dbReference type="Pfam" id="PF01266">
    <property type="entry name" value="DAO"/>
    <property type="match status" value="1"/>
</dbReference>
<keyword evidence="4" id="KW-0274">FAD</keyword>
<dbReference type="Proteomes" id="UP000245771">
    <property type="component" value="Unassembled WGS sequence"/>
</dbReference>
<dbReference type="GO" id="GO:0004657">
    <property type="term" value="F:proline dehydrogenase activity"/>
    <property type="evidence" value="ECO:0007669"/>
    <property type="project" value="TreeGrafter"/>
</dbReference>
<dbReference type="GO" id="GO:0050660">
    <property type="term" value="F:flavin adenine dinucleotide binding"/>
    <property type="evidence" value="ECO:0007669"/>
    <property type="project" value="InterPro"/>
</dbReference>
<dbReference type="InterPro" id="IPR036188">
    <property type="entry name" value="FAD/NAD-bd_sf"/>
</dbReference>
<protein>
    <submittedName>
        <fullName evidence="8">FAD dependent oxidoreductase</fullName>
    </submittedName>
</protein>
<sequence>MPSDSTSQTSFLIVGAGIYGSSTALTLARLGYKDVVVLDRSEDGFAASDAASNDLNKVIRADYSDESYCRLGKQAISSWRTDDVFSPFYHETGVVFRSGDGENAFSEKYEKHCQRGVERASKTQDASVEKTLEGKQMPRNAFLLNDQDDLLSAFPTAMHNQLGEGFQGFGKHQYGYANPRGGWAEANNATRAALREAVRIGGVNVVSKATVTELLFEGSDGQGKNIVTGVRTHDGRSFHADHIVLAAGSWSRLLISKLLPQSNTNIISPAFPSAQCVLTIQLTPVESAPFRGTPVVVNLDNGFYIFEPNADNILKCAIHGDEGFANPAPTYDDCKGRPYPSFNHGMQASFNGDRQPSQLSKGSAKTFIPEDKVDQMMSELIRLYPHIAKVDRQRISSRICWYSDTHDENWLIDEHPEVSGLLVVGGDSGHAFKFLPIIGRLILARLGIPEVEPLTEHQKRVFSYAHHTSLTEKVNRGEHVESADSGRSSGPVPVK</sequence>
<evidence type="ECO:0000256" key="3">
    <source>
        <dbReference type="ARBA" id="ARBA00022630"/>
    </source>
</evidence>
<evidence type="ECO:0000256" key="2">
    <source>
        <dbReference type="ARBA" id="ARBA00010989"/>
    </source>
</evidence>
<keyword evidence="5" id="KW-0560">Oxidoreductase</keyword>
<feature type="region of interest" description="Disordered" evidence="6">
    <location>
        <begin position="473"/>
        <end position="495"/>
    </location>
</feature>
<keyword evidence="9" id="KW-1185">Reference proteome</keyword>
<dbReference type="InParanoid" id="A0A316V5A5"/>
<dbReference type="SUPFAM" id="SSF51905">
    <property type="entry name" value="FAD/NAD(P)-binding domain"/>
    <property type="match status" value="1"/>
</dbReference>
<dbReference type="STRING" id="1280837.A0A316V5A5"/>
<dbReference type="GO" id="GO:0008115">
    <property type="term" value="F:sarcosine oxidase activity"/>
    <property type="evidence" value="ECO:0007669"/>
    <property type="project" value="TreeGrafter"/>
</dbReference>